<dbReference type="Proteomes" id="UP000076964">
    <property type="component" value="Unassembled WGS sequence"/>
</dbReference>
<gene>
    <name evidence="9" type="ORF">TH606_00130</name>
</gene>
<evidence type="ECO:0000256" key="7">
    <source>
        <dbReference type="RuleBase" id="RU361145"/>
    </source>
</evidence>
<dbReference type="STRING" id="1795632.TH606_00130"/>
<dbReference type="InterPro" id="IPR012347">
    <property type="entry name" value="Ferritin-like"/>
</dbReference>
<comment type="similarity">
    <text evidence="1 7">Belongs to the ferritin family. Prokaryotic subfamily.</text>
</comment>
<evidence type="ECO:0000256" key="6">
    <source>
        <dbReference type="PIRSR" id="PIRSR601519-1"/>
    </source>
</evidence>
<keyword evidence="2 7" id="KW-0409">Iron storage</keyword>
<dbReference type="EC" id="1.16.3.2" evidence="7"/>
<reference evidence="9 10" key="1">
    <citation type="submission" date="2016-02" db="EMBL/GenBank/DDBJ databases">
        <title>Draft genome sequence of Thermodesulfatator sp. S606.</title>
        <authorList>
            <person name="Lai Q."/>
            <person name="Cao J."/>
            <person name="Dupont S."/>
            <person name="Shao Z."/>
            <person name="Jebbar M."/>
            <person name="Alain K."/>
        </authorList>
    </citation>
    <scope>NUCLEOTIDE SEQUENCE [LARGE SCALE GENOMIC DNA]</scope>
    <source>
        <strain evidence="9 10">S606</strain>
    </source>
</reference>
<dbReference type="GO" id="GO:0006879">
    <property type="term" value="P:intracellular iron ion homeostasis"/>
    <property type="evidence" value="ECO:0007669"/>
    <property type="project" value="UniProtKB-KW"/>
</dbReference>
<dbReference type="CDD" id="cd01055">
    <property type="entry name" value="Nonheme_Ferritin"/>
    <property type="match status" value="1"/>
</dbReference>
<organism evidence="9 10">
    <name type="scientific">Thermodesulfatator autotrophicus</name>
    <dbReference type="NCBI Taxonomy" id="1795632"/>
    <lineage>
        <taxon>Bacteria</taxon>
        <taxon>Pseudomonadati</taxon>
        <taxon>Thermodesulfobacteriota</taxon>
        <taxon>Thermodesulfobacteria</taxon>
        <taxon>Thermodesulfobacteriales</taxon>
        <taxon>Thermodesulfatatoraceae</taxon>
        <taxon>Thermodesulfatator</taxon>
    </lineage>
</organism>
<evidence type="ECO:0000256" key="4">
    <source>
        <dbReference type="ARBA" id="ARBA00023002"/>
    </source>
</evidence>
<evidence type="ECO:0000256" key="1">
    <source>
        <dbReference type="ARBA" id="ARBA00006950"/>
    </source>
</evidence>
<feature type="binding site" evidence="6">
    <location>
        <position position="17"/>
    </location>
    <ligand>
        <name>Fe cation</name>
        <dbReference type="ChEBI" id="CHEBI:24875"/>
        <label>1</label>
    </ligand>
</feature>
<dbReference type="GO" id="GO:0008198">
    <property type="term" value="F:ferrous iron binding"/>
    <property type="evidence" value="ECO:0007669"/>
    <property type="project" value="TreeGrafter"/>
</dbReference>
<name>A0A177E9U0_9BACT</name>
<dbReference type="OrthoDB" id="9801481at2"/>
<evidence type="ECO:0000256" key="3">
    <source>
        <dbReference type="ARBA" id="ARBA00022723"/>
    </source>
</evidence>
<dbReference type="InterPro" id="IPR009078">
    <property type="entry name" value="Ferritin-like_SF"/>
</dbReference>
<dbReference type="InterPro" id="IPR008331">
    <property type="entry name" value="Ferritin_DPS_dom"/>
</dbReference>
<dbReference type="PANTHER" id="PTHR11431">
    <property type="entry name" value="FERRITIN"/>
    <property type="match status" value="1"/>
</dbReference>
<keyword evidence="10" id="KW-1185">Reference proteome</keyword>
<evidence type="ECO:0000313" key="10">
    <source>
        <dbReference type="Proteomes" id="UP000076964"/>
    </source>
</evidence>
<keyword evidence="5 6" id="KW-0408">Iron</keyword>
<feature type="domain" description="Ferritin-like diiron" evidence="8">
    <location>
        <begin position="1"/>
        <end position="145"/>
    </location>
</feature>
<evidence type="ECO:0000256" key="5">
    <source>
        <dbReference type="ARBA" id="ARBA00023004"/>
    </source>
</evidence>
<feature type="binding site" evidence="6">
    <location>
        <position position="127"/>
    </location>
    <ligand>
        <name>Fe cation</name>
        <dbReference type="ChEBI" id="CHEBI:24875"/>
        <label>1</label>
    </ligand>
</feature>
<dbReference type="PANTHER" id="PTHR11431:SF127">
    <property type="entry name" value="BACTERIAL NON-HEME FERRITIN"/>
    <property type="match status" value="1"/>
</dbReference>
<evidence type="ECO:0000259" key="8">
    <source>
        <dbReference type="PROSITE" id="PS50905"/>
    </source>
</evidence>
<dbReference type="InterPro" id="IPR041719">
    <property type="entry name" value="Ferritin_prok"/>
</dbReference>
<keyword evidence="4" id="KW-0560">Oxidoreductase</keyword>
<dbReference type="EMBL" id="LSFI01000001">
    <property type="protein sequence ID" value="OAG28707.1"/>
    <property type="molecule type" value="Genomic_DNA"/>
</dbReference>
<comment type="function">
    <text evidence="7">Iron-storage protein.</text>
</comment>
<comment type="catalytic activity">
    <reaction evidence="7">
        <text>4 Fe(2+) + O2 + 6 H2O = 4 iron(III) oxide-hydroxide + 12 H(+)</text>
        <dbReference type="Rhea" id="RHEA:11972"/>
        <dbReference type="ChEBI" id="CHEBI:15377"/>
        <dbReference type="ChEBI" id="CHEBI:15378"/>
        <dbReference type="ChEBI" id="CHEBI:15379"/>
        <dbReference type="ChEBI" id="CHEBI:29033"/>
        <dbReference type="ChEBI" id="CHEBI:78619"/>
        <dbReference type="EC" id="1.16.3.2"/>
    </reaction>
</comment>
<proteinExistence type="inferred from homology"/>
<dbReference type="Pfam" id="PF00210">
    <property type="entry name" value="Ferritin"/>
    <property type="match status" value="1"/>
</dbReference>
<dbReference type="GO" id="GO:0042802">
    <property type="term" value="F:identical protein binding"/>
    <property type="evidence" value="ECO:0007669"/>
    <property type="project" value="UniProtKB-ARBA"/>
</dbReference>
<dbReference type="SUPFAM" id="SSF47240">
    <property type="entry name" value="Ferritin-like"/>
    <property type="match status" value="1"/>
</dbReference>
<evidence type="ECO:0000256" key="2">
    <source>
        <dbReference type="ARBA" id="ARBA00022434"/>
    </source>
</evidence>
<dbReference type="AlphaFoldDB" id="A0A177E9U0"/>
<dbReference type="RefSeq" id="WP_068540366.1">
    <property type="nucleotide sequence ID" value="NZ_LSFI01000001.1"/>
</dbReference>
<dbReference type="GO" id="GO:0004322">
    <property type="term" value="F:ferroxidase activity"/>
    <property type="evidence" value="ECO:0007669"/>
    <property type="project" value="TreeGrafter"/>
</dbReference>
<protein>
    <recommendedName>
        <fullName evidence="7">Ferritin</fullName>
        <ecNumber evidence="7">1.16.3.2</ecNumber>
    </recommendedName>
</protein>
<feature type="binding site" evidence="6">
    <location>
        <position position="53"/>
    </location>
    <ligand>
        <name>Fe cation</name>
        <dbReference type="ChEBI" id="CHEBI:24875"/>
        <label>1</label>
    </ligand>
</feature>
<dbReference type="GO" id="GO:0006826">
    <property type="term" value="P:iron ion transport"/>
    <property type="evidence" value="ECO:0007669"/>
    <property type="project" value="InterPro"/>
</dbReference>
<evidence type="ECO:0000313" key="9">
    <source>
        <dbReference type="EMBL" id="OAG28707.1"/>
    </source>
</evidence>
<sequence>MFTEKMEKAFNEQIKWELYSAYLYLSMAAYFDSLNLPGFSKWMKAQAVEETMHAMKFYNFINERGGKVELQSIDKPPTDWESPLAVMEYALNHEKEVTRRINNLMELAQQEKDHASQIFLQWFITEQVEEEDSFGSIVAQMRLVKDSPEALFMIDRELSSRNLDFTGLTQEVQ</sequence>
<keyword evidence="7" id="KW-0963">Cytoplasm</keyword>
<keyword evidence="3 6" id="KW-0479">Metal-binding</keyword>
<dbReference type="GO" id="GO:0005829">
    <property type="term" value="C:cytosol"/>
    <property type="evidence" value="ECO:0007669"/>
    <property type="project" value="TreeGrafter"/>
</dbReference>
<dbReference type="InterPro" id="IPR001519">
    <property type="entry name" value="Ferritin"/>
</dbReference>
<dbReference type="GO" id="GO:0008199">
    <property type="term" value="F:ferric iron binding"/>
    <property type="evidence" value="ECO:0007669"/>
    <property type="project" value="InterPro"/>
</dbReference>
<dbReference type="InterPro" id="IPR009040">
    <property type="entry name" value="Ferritin-like_diiron"/>
</dbReference>
<feature type="binding site" evidence="6">
    <location>
        <position position="94"/>
    </location>
    <ligand>
        <name>Fe cation</name>
        <dbReference type="ChEBI" id="CHEBI:24875"/>
        <label>1</label>
    </ligand>
</feature>
<dbReference type="FunFam" id="1.20.1260.10:FF:000001">
    <property type="entry name" value="Non-heme ferritin"/>
    <property type="match status" value="1"/>
</dbReference>
<dbReference type="PROSITE" id="PS50905">
    <property type="entry name" value="FERRITIN_LIKE"/>
    <property type="match status" value="1"/>
</dbReference>
<dbReference type="Gene3D" id="1.20.1260.10">
    <property type="match status" value="1"/>
</dbReference>
<accession>A0A177E9U0</accession>
<comment type="subcellular location">
    <subcellularLocation>
        <location evidence="7">Cytoplasm</location>
    </subcellularLocation>
</comment>
<feature type="binding site" evidence="6">
    <location>
        <position position="50"/>
    </location>
    <ligand>
        <name>Fe cation</name>
        <dbReference type="ChEBI" id="CHEBI:24875"/>
        <label>1</label>
    </ligand>
</feature>
<comment type="caution">
    <text evidence="9">The sequence shown here is derived from an EMBL/GenBank/DDBJ whole genome shotgun (WGS) entry which is preliminary data.</text>
</comment>